<evidence type="ECO:0000313" key="1">
    <source>
        <dbReference type="EMBL" id="CAA6830148.1"/>
    </source>
</evidence>
<reference evidence="1" key="1">
    <citation type="submission" date="2020-01" db="EMBL/GenBank/DDBJ databases">
        <authorList>
            <person name="Meier V. D."/>
            <person name="Meier V D."/>
        </authorList>
    </citation>
    <scope>NUCLEOTIDE SEQUENCE</scope>
    <source>
        <strain evidence="1">HLG_WM_MAG_10</strain>
    </source>
</reference>
<accession>A0A6S6UE62</accession>
<gene>
    <name evidence="1" type="ORF">HELGO_WM26629</name>
</gene>
<sequence length="287" mass="32001">MNFFLTRNFYLFIITIFILLLTVSCEPEIVVAKNKITSEDDAIIGRTIDKALLNHIDTSSGISVLDQQTYPAIYTYINQISQSINGSNSFLALGVDSQGVPYNSNYTPTIRVVDQVGNSGAFVLPSGYIYLYKDFLKKINFEAQFVPILAHLMACSKNRYGIDKLETRFSANFLLGLALGGTISTDAGSDISSILDALENDPYSTDIVDILDIEAEKTVCELGYDVQTYADWFIQQSNDNVKWCHQFPRSLSLENYASHLFYTVKDSLSCNGNIDDGGYPQFKSLLN</sequence>
<dbReference type="AlphaFoldDB" id="A0A6S6UE62"/>
<name>A0A6S6UE62_9BACT</name>
<dbReference type="EMBL" id="CACVAQ010000537">
    <property type="protein sequence ID" value="CAA6830148.1"/>
    <property type="molecule type" value="Genomic_DNA"/>
</dbReference>
<protein>
    <submittedName>
        <fullName evidence="1">Uncharacterized protein</fullName>
    </submittedName>
</protein>
<organism evidence="1">
    <name type="scientific">uncultured Aureispira sp</name>
    <dbReference type="NCBI Taxonomy" id="1331704"/>
    <lineage>
        <taxon>Bacteria</taxon>
        <taxon>Pseudomonadati</taxon>
        <taxon>Bacteroidota</taxon>
        <taxon>Saprospiria</taxon>
        <taxon>Saprospirales</taxon>
        <taxon>Saprospiraceae</taxon>
        <taxon>Aureispira</taxon>
        <taxon>environmental samples</taxon>
    </lineage>
</organism>
<dbReference type="PROSITE" id="PS51257">
    <property type="entry name" value="PROKAR_LIPOPROTEIN"/>
    <property type="match status" value="1"/>
</dbReference>
<proteinExistence type="predicted"/>